<dbReference type="RefSeq" id="WP_344310037.1">
    <property type="nucleotide sequence ID" value="NZ_BAAANO010000024.1"/>
</dbReference>
<accession>A0ABN2TJJ0</accession>
<reference evidence="1 2" key="1">
    <citation type="journal article" date="2019" name="Int. J. Syst. Evol. Microbiol.">
        <title>The Global Catalogue of Microorganisms (GCM) 10K type strain sequencing project: providing services to taxonomists for standard genome sequencing and annotation.</title>
        <authorList>
            <consortium name="The Broad Institute Genomics Platform"/>
            <consortium name="The Broad Institute Genome Sequencing Center for Infectious Disease"/>
            <person name="Wu L."/>
            <person name="Ma J."/>
        </authorList>
    </citation>
    <scope>NUCLEOTIDE SEQUENCE [LARGE SCALE GENOMIC DNA]</scope>
    <source>
        <strain evidence="1 2">JCM 14546</strain>
    </source>
</reference>
<proteinExistence type="predicted"/>
<sequence length="66" mass="6817">MWGDEAGPAPETAAEAVLAAADAGATAEVPHRVVIGSASYDMLLDLEAARLERLRTQEAVSRLAPG</sequence>
<name>A0ABN2TJJ0_9MICO</name>
<keyword evidence="2" id="KW-1185">Reference proteome</keyword>
<protein>
    <submittedName>
        <fullName evidence="1">Uncharacterized protein</fullName>
    </submittedName>
</protein>
<gene>
    <name evidence="1" type="ORF">GCM10009755_24100</name>
</gene>
<evidence type="ECO:0000313" key="1">
    <source>
        <dbReference type="EMBL" id="GAA2011879.1"/>
    </source>
</evidence>
<dbReference type="Proteomes" id="UP001500755">
    <property type="component" value="Unassembled WGS sequence"/>
</dbReference>
<evidence type="ECO:0000313" key="2">
    <source>
        <dbReference type="Proteomes" id="UP001500755"/>
    </source>
</evidence>
<comment type="caution">
    <text evidence="1">The sequence shown here is derived from an EMBL/GenBank/DDBJ whole genome shotgun (WGS) entry which is preliminary data.</text>
</comment>
<dbReference type="EMBL" id="BAAANO010000024">
    <property type="protein sequence ID" value="GAA2011879.1"/>
    <property type="molecule type" value="Genomic_DNA"/>
</dbReference>
<organism evidence="1 2">
    <name type="scientific">Brevibacterium samyangense</name>
    <dbReference type="NCBI Taxonomy" id="366888"/>
    <lineage>
        <taxon>Bacteria</taxon>
        <taxon>Bacillati</taxon>
        <taxon>Actinomycetota</taxon>
        <taxon>Actinomycetes</taxon>
        <taxon>Micrococcales</taxon>
        <taxon>Brevibacteriaceae</taxon>
        <taxon>Brevibacterium</taxon>
    </lineage>
</organism>